<keyword evidence="1" id="KW-0812">Transmembrane</keyword>
<name>A0A543DR46_9PSEU</name>
<proteinExistence type="predicted"/>
<keyword evidence="3" id="KW-1185">Reference proteome</keyword>
<evidence type="ECO:0000313" key="2">
    <source>
        <dbReference type="EMBL" id="TQM11800.1"/>
    </source>
</evidence>
<dbReference type="Proteomes" id="UP000315677">
    <property type="component" value="Unassembled WGS sequence"/>
</dbReference>
<reference evidence="2 3" key="1">
    <citation type="submission" date="2019-06" db="EMBL/GenBank/DDBJ databases">
        <title>Sequencing the genomes of 1000 actinobacteria strains.</title>
        <authorList>
            <person name="Klenk H.-P."/>
        </authorList>
    </citation>
    <scope>NUCLEOTIDE SEQUENCE [LARGE SCALE GENOMIC DNA]</scope>
    <source>
        <strain evidence="2 3">DSM 45301</strain>
    </source>
</reference>
<keyword evidence="1" id="KW-0472">Membrane</keyword>
<dbReference type="RefSeq" id="WP_170231450.1">
    <property type="nucleotide sequence ID" value="NZ_VFPA01000002.1"/>
</dbReference>
<evidence type="ECO:0000256" key="1">
    <source>
        <dbReference type="SAM" id="Phobius"/>
    </source>
</evidence>
<protein>
    <submittedName>
        <fullName evidence="2">DUF3040 family protein</fullName>
    </submittedName>
</protein>
<sequence length="94" mass="10220">MLSDREREALREVERRILDEDPGFARAFEARARRLPRGSAGRVGATFLLVVGVLLSAVVVLAGSWGIALALALAIALAWLVLRFEDAGPPRWPA</sequence>
<dbReference type="InterPro" id="IPR021401">
    <property type="entry name" value="DUF3040"/>
</dbReference>
<accession>A0A543DR46</accession>
<gene>
    <name evidence="2" type="ORF">FB558_4372</name>
</gene>
<dbReference type="EMBL" id="VFPA01000002">
    <property type="protein sequence ID" value="TQM11800.1"/>
    <property type="molecule type" value="Genomic_DNA"/>
</dbReference>
<feature type="transmembrane region" description="Helical" evidence="1">
    <location>
        <begin position="40"/>
        <end position="59"/>
    </location>
</feature>
<organism evidence="2 3">
    <name type="scientific">Pseudonocardia kunmingensis</name>
    <dbReference type="NCBI Taxonomy" id="630975"/>
    <lineage>
        <taxon>Bacteria</taxon>
        <taxon>Bacillati</taxon>
        <taxon>Actinomycetota</taxon>
        <taxon>Actinomycetes</taxon>
        <taxon>Pseudonocardiales</taxon>
        <taxon>Pseudonocardiaceae</taxon>
        <taxon>Pseudonocardia</taxon>
    </lineage>
</organism>
<comment type="caution">
    <text evidence="2">The sequence shown here is derived from an EMBL/GenBank/DDBJ whole genome shotgun (WGS) entry which is preliminary data.</text>
</comment>
<dbReference type="Pfam" id="PF11239">
    <property type="entry name" value="DUF3040"/>
    <property type="match status" value="1"/>
</dbReference>
<feature type="transmembrane region" description="Helical" evidence="1">
    <location>
        <begin position="65"/>
        <end position="82"/>
    </location>
</feature>
<dbReference type="AlphaFoldDB" id="A0A543DR46"/>
<keyword evidence="1" id="KW-1133">Transmembrane helix</keyword>
<evidence type="ECO:0000313" key="3">
    <source>
        <dbReference type="Proteomes" id="UP000315677"/>
    </source>
</evidence>